<gene>
    <name evidence="1" type="ORF">LV89_02212</name>
</gene>
<dbReference type="Proteomes" id="UP000245489">
    <property type="component" value="Unassembled WGS sequence"/>
</dbReference>
<reference evidence="1 2" key="1">
    <citation type="submission" date="2018-05" db="EMBL/GenBank/DDBJ databases">
        <title>Genomic Encyclopedia of Archaeal and Bacterial Type Strains, Phase II (KMG-II): from individual species to whole genera.</title>
        <authorList>
            <person name="Goeker M."/>
        </authorList>
    </citation>
    <scope>NUCLEOTIDE SEQUENCE [LARGE SCALE GENOMIC DNA]</scope>
    <source>
        <strain evidence="1 2">DSM 22214</strain>
    </source>
</reference>
<dbReference type="EMBL" id="QGGO01000010">
    <property type="protein sequence ID" value="PWK26703.1"/>
    <property type="molecule type" value="Genomic_DNA"/>
</dbReference>
<dbReference type="RefSeq" id="WP_109742948.1">
    <property type="nucleotide sequence ID" value="NZ_QGGO01000010.1"/>
</dbReference>
<dbReference type="AlphaFoldDB" id="A0A316EBL1"/>
<comment type="caution">
    <text evidence="1">The sequence shown here is derived from an EMBL/GenBank/DDBJ whole genome shotgun (WGS) entry which is preliminary data.</text>
</comment>
<keyword evidence="2" id="KW-1185">Reference proteome</keyword>
<name>A0A316EBL1_9BACT</name>
<sequence length="250" mass="29133">MKQKINHTFSGKIWNTTFGGDFAALEIRDELSRQVSFSAINLLTGNVLWENIRPEKSWWLGLVGIFDTYLILHKYSSQQKPEPEGVLILDIYTGEVIQRLDNWVFFDFKDNILVVYQVENNFPVYKTIELSNNSVFVAQSDHNFVAPSVIHYPEDSPHFPTIFKFLYRLLGIEAQKAVDYLEISNKIIISYYIYREKSFQNYLLVTNRDREILLNDLIAETEGVGIDTFTVKSDTLLYVKNETQFIGYEL</sequence>
<accession>A0A316EBL1</accession>
<proteinExistence type="predicted"/>
<organism evidence="1 2">
    <name type="scientific">Arcicella aurantiaca</name>
    <dbReference type="NCBI Taxonomy" id="591202"/>
    <lineage>
        <taxon>Bacteria</taxon>
        <taxon>Pseudomonadati</taxon>
        <taxon>Bacteroidota</taxon>
        <taxon>Cytophagia</taxon>
        <taxon>Cytophagales</taxon>
        <taxon>Flectobacillaceae</taxon>
        <taxon>Arcicella</taxon>
    </lineage>
</organism>
<dbReference type="OrthoDB" id="849670at2"/>
<evidence type="ECO:0000313" key="1">
    <source>
        <dbReference type="EMBL" id="PWK26703.1"/>
    </source>
</evidence>
<dbReference type="InterPro" id="IPR032595">
    <property type="entry name" value="DUF4905"/>
</dbReference>
<dbReference type="Pfam" id="PF16248">
    <property type="entry name" value="DUF4905"/>
    <property type="match status" value="1"/>
</dbReference>
<protein>
    <submittedName>
        <fullName evidence="1">Uncharacterized protein DUF4905</fullName>
    </submittedName>
</protein>
<evidence type="ECO:0000313" key="2">
    <source>
        <dbReference type="Proteomes" id="UP000245489"/>
    </source>
</evidence>